<sequence length="831" mass="92180">MWNSLLKISRPLVITNRFQKESLGLEKIQHTHALRESPTFDRDTRSTNGNDKYLLGLGIGDITGPIVEIELVSYSKYIMMPKIKLKFGKKMGYANPTQIGTGLRMRLRSRAFIVGDISGKTRWVLVNSLSACCWFGMFQISRTFAWVNRLSSRGTIVRKPLKLMVCFILMSSNTILKGDTAIRRGVLEKLDALYPGLYGANNVALVGTHSHAGVAGFTQNLLPQITSKGFVKQNYDAIVNGTVLAIKRAHESLSEGSLSHGKTTLLDTNLNRSPYAYQFNPKEERARYKYDVDKDFDLIKFSDGSGKRPRGFMSWFAVHGTSLFRTLVASDNKGWFCNHPTLRLHEIQAQLVGIIIEYSLFCLLGIAAYLYESSMESITTMPGKNTFISGFFQSNVGDTTPNVLGAYCESGVNVGKLCSYEQSLCGNRTEPCQGRGPAFPETDWESNMMIGKNQEKTAKELMSRSLQPIKGGVQVFYTTIDMSSYRFVLPTGQYAQTCPPAMGYAFAGGTTDGAGAFDFYQGNNKSKSHQNPLWNLVGSAVGGIPSEKQRNCHAPKPILLNTGFANFPYDWSPKIVEIQMFKVGQLIILIVPGEFTTMAGRRLREQVKKKLVSEAILNEDAIVILTGPANTYTHYVATEEEYGAQRYEGASTIYGPKTLAAYIDLYSKYTGFLAENNYTELPLGPSTPDLREIAISLNTGILFDGHPVGKPFGYALLDVDSKTVYRKGDQVVVKFQGGNPRNDLLLEDSYLRIQTIGDGRWIDFRTDSHPSTTFEWKMTNRVLGFSEVVISWTIEMEAPSGTYRILYKGQSKGLGGALTPISGTSSYFTVG</sequence>
<comment type="catalytic activity">
    <reaction evidence="4">
        <text>an N-acylsphing-4-enine + H2O = sphing-4-enine + a fatty acid</text>
        <dbReference type="Rhea" id="RHEA:20856"/>
        <dbReference type="ChEBI" id="CHEBI:15377"/>
        <dbReference type="ChEBI" id="CHEBI:28868"/>
        <dbReference type="ChEBI" id="CHEBI:52639"/>
        <dbReference type="ChEBI" id="CHEBI:57756"/>
        <dbReference type="EC" id="3.5.1.23"/>
    </reaction>
</comment>
<feature type="binding site" evidence="3">
    <location>
        <position position="209"/>
    </location>
    <ligand>
        <name>Zn(2+)</name>
        <dbReference type="ChEBI" id="CHEBI:29105"/>
    </ligand>
</feature>
<dbReference type="Pfam" id="PF17048">
    <property type="entry name" value="Ceramidse_alk_C"/>
    <property type="match status" value="1"/>
</dbReference>
<feature type="domain" description="Neutral/alkaline non-lysosomal ceramidase N-terminal" evidence="5">
    <location>
        <begin position="365"/>
        <end position="663"/>
    </location>
</feature>
<keyword evidence="8" id="KW-1185">Reference proteome</keyword>
<dbReference type="InterPro" id="IPR006823">
    <property type="entry name" value="Ceramidase_alk"/>
</dbReference>
<feature type="binding site" evidence="3">
    <location>
        <position position="594"/>
    </location>
    <ligand>
        <name>Zn(2+)</name>
        <dbReference type="ChEBI" id="CHEBI:29105"/>
    </ligand>
</feature>
<dbReference type="GO" id="GO:0017040">
    <property type="term" value="F:N-acylsphingosine amidohydrolase activity"/>
    <property type="evidence" value="ECO:0007669"/>
    <property type="project" value="UniProtKB-UniRule"/>
</dbReference>
<dbReference type="InterPro" id="IPR031331">
    <property type="entry name" value="NEUT/ALK_ceramidase_C"/>
</dbReference>
<gene>
    <name evidence="7" type="ORF">O181_013447</name>
</gene>
<feature type="binding site" evidence="3">
    <location>
        <position position="635"/>
    </location>
    <ligand>
        <name>Zn(2+)</name>
        <dbReference type="ChEBI" id="CHEBI:29105"/>
    </ligand>
</feature>
<dbReference type="GO" id="GO:0046512">
    <property type="term" value="P:sphingosine biosynthetic process"/>
    <property type="evidence" value="ECO:0007669"/>
    <property type="project" value="TreeGrafter"/>
</dbReference>
<dbReference type="AlphaFoldDB" id="A0A9Q3BZN1"/>
<dbReference type="EC" id="3.5.1.23" evidence="4"/>
<dbReference type="Gene3D" id="2.60.40.2300">
    <property type="entry name" value="Neutral/alkaline non-lysosomal ceramidase, C-terminal domain"/>
    <property type="match status" value="1"/>
</dbReference>
<reference evidence="7" key="1">
    <citation type="submission" date="2021-03" db="EMBL/GenBank/DDBJ databases">
        <title>Draft genome sequence of rust myrtle Austropuccinia psidii MF-1, a brazilian biotype.</title>
        <authorList>
            <person name="Quecine M.C."/>
            <person name="Pachon D.M.R."/>
            <person name="Bonatelli M.L."/>
            <person name="Correr F.H."/>
            <person name="Franceschini L.M."/>
            <person name="Leite T.F."/>
            <person name="Margarido G.R.A."/>
            <person name="Almeida C.A."/>
            <person name="Ferrarezi J.A."/>
            <person name="Labate C.A."/>
        </authorList>
    </citation>
    <scope>NUCLEOTIDE SEQUENCE</scope>
    <source>
        <strain evidence="7">MF-1</strain>
    </source>
</reference>
<evidence type="ECO:0000259" key="5">
    <source>
        <dbReference type="Pfam" id="PF04734"/>
    </source>
</evidence>
<dbReference type="PANTHER" id="PTHR12670:SF1">
    <property type="entry name" value="NEUTRAL CERAMIDASE"/>
    <property type="match status" value="1"/>
</dbReference>
<keyword evidence="3" id="KW-0479">Metal-binding</keyword>
<evidence type="ECO:0000313" key="7">
    <source>
        <dbReference type="EMBL" id="MBW0473732.1"/>
    </source>
</evidence>
<keyword evidence="4" id="KW-0443">Lipid metabolism</keyword>
<dbReference type="InterPro" id="IPR031329">
    <property type="entry name" value="NEUT/ALK_ceramidase_N"/>
</dbReference>
<keyword evidence="2 4" id="KW-0378">Hydrolase</keyword>
<dbReference type="PANTHER" id="PTHR12670">
    <property type="entry name" value="CERAMIDASE"/>
    <property type="match status" value="1"/>
</dbReference>
<evidence type="ECO:0000256" key="1">
    <source>
        <dbReference type="ARBA" id="ARBA00009835"/>
    </source>
</evidence>
<proteinExistence type="inferred from homology"/>
<dbReference type="GO" id="GO:0046514">
    <property type="term" value="P:ceramide catabolic process"/>
    <property type="evidence" value="ECO:0007669"/>
    <property type="project" value="InterPro"/>
</dbReference>
<keyword evidence="3" id="KW-0862">Zinc</keyword>
<evidence type="ECO:0000256" key="2">
    <source>
        <dbReference type="ARBA" id="ARBA00022801"/>
    </source>
</evidence>
<dbReference type="GO" id="GO:0016020">
    <property type="term" value="C:membrane"/>
    <property type="evidence" value="ECO:0007669"/>
    <property type="project" value="GOC"/>
</dbReference>
<feature type="domain" description="Neutral/alkaline non-lysosomal ceramidase N-terminal" evidence="5">
    <location>
        <begin position="91"/>
        <end position="128"/>
    </location>
</feature>
<dbReference type="Proteomes" id="UP000765509">
    <property type="component" value="Unassembled WGS sequence"/>
</dbReference>
<evidence type="ECO:0000259" key="6">
    <source>
        <dbReference type="Pfam" id="PF17048"/>
    </source>
</evidence>
<protein>
    <recommendedName>
        <fullName evidence="4">Neutral ceramidase</fullName>
        <ecNumber evidence="4">3.5.1.23</ecNumber>
    </recommendedName>
</protein>
<comment type="caution">
    <text evidence="7">The sequence shown here is derived from an EMBL/GenBank/DDBJ whole genome shotgun (WGS) entry which is preliminary data.</text>
</comment>
<evidence type="ECO:0000313" key="8">
    <source>
        <dbReference type="Proteomes" id="UP000765509"/>
    </source>
</evidence>
<comment type="cofactor">
    <cofactor evidence="3">
        <name>Zn(2+)</name>
        <dbReference type="ChEBI" id="CHEBI:29105"/>
    </cofactor>
    <text evidence="3">Binds 1 zinc ion per subunit.</text>
</comment>
<keyword evidence="4" id="KW-0746">Sphingolipid metabolism</keyword>
<dbReference type="GO" id="GO:0005576">
    <property type="term" value="C:extracellular region"/>
    <property type="evidence" value="ECO:0007669"/>
    <property type="project" value="TreeGrafter"/>
</dbReference>
<name>A0A9Q3BZN1_9BASI</name>
<organism evidence="7 8">
    <name type="scientific">Austropuccinia psidii MF-1</name>
    <dbReference type="NCBI Taxonomy" id="1389203"/>
    <lineage>
        <taxon>Eukaryota</taxon>
        <taxon>Fungi</taxon>
        <taxon>Dikarya</taxon>
        <taxon>Basidiomycota</taxon>
        <taxon>Pucciniomycotina</taxon>
        <taxon>Pucciniomycetes</taxon>
        <taxon>Pucciniales</taxon>
        <taxon>Sphaerophragmiaceae</taxon>
        <taxon>Austropuccinia</taxon>
    </lineage>
</organism>
<feature type="binding site" evidence="3">
    <location>
        <position position="319"/>
    </location>
    <ligand>
        <name>Zn(2+)</name>
        <dbReference type="ChEBI" id="CHEBI:29105"/>
    </ligand>
</feature>
<dbReference type="InterPro" id="IPR038445">
    <property type="entry name" value="NCDase_C_sf"/>
</dbReference>
<evidence type="ECO:0000256" key="3">
    <source>
        <dbReference type="PIRSR" id="PIRSR606823-2"/>
    </source>
</evidence>
<dbReference type="Pfam" id="PF04734">
    <property type="entry name" value="Ceramidase_alk"/>
    <property type="match status" value="3"/>
</dbReference>
<dbReference type="EMBL" id="AVOT02003514">
    <property type="protein sequence ID" value="MBW0473732.1"/>
    <property type="molecule type" value="Genomic_DNA"/>
</dbReference>
<dbReference type="GO" id="GO:0042759">
    <property type="term" value="P:long-chain fatty acid biosynthetic process"/>
    <property type="evidence" value="ECO:0007669"/>
    <property type="project" value="TreeGrafter"/>
</dbReference>
<dbReference type="GO" id="GO:0046872">
    <property type="term" value="F:metal ion binding"/>
    <property type="evidence" value="ECO:0007669"/>
    <property type="project" value="UniProtKB-KW"/>
</dbReference>
<comment type="similarity">
    <text evidence="1 4">Belongs to the neutral ceramidase family.</text>
</comment>
<feature type="domain" description="Neutral/alkaline non-lysosomal ceramidase N-terminal" evidence="5">
    <location>
        <begin position="148"/>
        <end position="335"/>
    </location>
</feature>
<feature type="domain" description="Neutral/alkaline non-lysosomal ceramidase C-terminal" evidence="6">
    <location>
        <begin position="667"/>
        <end position="830"/>
    </location>
</feature>
<dbReference type="OrthoDB" id="191371at2759"/>
<accession>A0A9Q3BZN1</accession>
<evidence type="ECO:0000256" key="4">
    <source>
        <dbReference type="RuleBase" id="RU366019"/>
    </source>
</evidence>